<comment type="caution">
    <text evidence="6">Lacks conserved residue(s) required for the propagation of feature annotation.</text>
</comment>
<evidence type="ECO:0000313" key="9">
    <source>
        <dbReference type="Proteomes" id="UP000248544"/>
    </source>
</evidence>
<keyword evidence="2 6" id="KW-0288">FMN</keyword>
<evidence type="ECO:0000256" key="1">
    <source>
        <dbReference type="ARBA" id="ARBA00022630"/>
    </source>
</evidence>
<dbReference type="EC" id="1.6.5.-" evidence="6"/>
<dbReference type="GO" id="GO:0016652">
    <property type="term" value="F:oxidoreductase activity, acting on NAD(P)H as acceptor"/>
    <property type="evidence" value="ECO:0007669"/>
    <property type="project" value="UniProtKB-UniRule"/>
</dbReference>
<dbReference type="GO" id="GO:0009055">
    <property type="term" value="F:electron transfer activity"/>
    <property type="evidence" value="ECO:0007669"/>
    <property type="project" value="UniProtKB-UniRule"/>
</dbReference>
<keyword evidence="1 6" id="KW-0285">Flavoprotein</keyword>
<feature type="domain" description="Flavodoxin-like fold" evidence="7">
    <location>
        <begin position="3"/>
        <end position="194"/>
    </location>
</feature>
<dbReference type="Gene3D" id="3.40.50.360">
    <property type="match status" value="1"/>
</dbReference>
<dbReference type="InterPro" id="IPR003680">
    <property type="entry name" value="Flavodoxin_fold"/>
</dbReference>
<dbReference type="Proteomes" id="UP000248544">
    <property type="component" value="Unassembled WGS sequence"/>
</dbReference>
<evidence type="ECO:0000256" key="2">
    <source>
        <dbReference type="ARBA" id="ARBA00022643"/>
    </source>
</evidence>
<comment type="catalytic activity">
    <reaction evidence="5">
        <text>N,N-dimethyl-1,4-phenylenediamine + anthranilate + 2 NAD(+) = 2-(4-dimethylaminophenyl)diazenylbenzoate + 2 NADH + 2 H(+)</text>
        <dbReference type="Rhea" id="RHEA:55872"/>
        <dbReference type="ChEBI" id="CHEBI:15378"/>
        <dbReference type="ChEBI" id="CHEBI:15783"/>
        <dbReference type="ChEBI" id="CHEBI:16567"/>
        <dbReference type="ChEBI" id="CHEBI:57540"/>
        <dbReference type="ChEBI" id="CHEBI:57945"/>
        <dbReference type="ChEBI" id="CHEBI:71579"/>
        <dbReference type="EC" id="1.7.1.17"/>
    </reaction>
    <physiologicalReaction direction="right-to-left" evidence="5">
        <dbReference type="Rhea" id="RHEA:55874"/>
    </physiologicalReaction>
</comment>
<keyword evidence="3 6" id="KW-0560">Oxidoreductase</keyword>
<comment type="caution">
    <text evidence="8">The sequence shown here is derived from an EMBL/GenBank/DDBJ whole genome shotgun (WGS) entry which is preliminary data.</text>
</comment>
<dbReference type="GO" id="GO:0010181">
    <property type="term" value="F:FMN binding"/>
    <property type="evidence" value="ECO:0007669"/>
    <property type="project" value="UniProtKB-UniRule"/>
</dbReference>
<organism evidence="8 9">
    <name type="scientific">Spongiactinospora gelatinilytica</name>
    <dbReference type="NCBI Taxonomy" id="2666298"/>
    <lineage>
        <taxon>Bacteria</taxon>
        <taxon>Bacillati</taxon>
        <taxon>Actinomycetota</taxon>
        <taxon>Actinomycetes</taxon>
        <taxon>Streptosporangiales</taxon>
        <taxon>Streptosporangiaceae</taxon>
        <taxon>Spongiactinospora</taxon>
    </lineage>
</organism>
<dbReference type="SUPFAM" id="SSF52218">
    <property type="entry name" value="Flavoproteins"/>
    <property type="match status" value="1"/>
</dbReference>
<dbReference type="PANTHER" id="PTHR43741">
    <property type="entry name" value="FMN-DEPENDENT NADH-AZOREDUCTASE 1"/>
    <property type="match status" value="1"/>
</dbReference>
<dbReference type="AlphaFoldDB" id="A0A2W2GP68"/>
<feature type="binding site" evidence="6">
    <location>
        <begin position="15"/>
        <end position="17"/>
    </location>
    <ligand>
        <name>FMN</name>
        <dbReference type="ChEBI" id="CHEBI:58210"/>
    </ligand>
</feature>
<evidence type="ECO:0000259" key="7">
    <source>
        <dbReference type="Pfam" id="PF02525"/>
    </source>
</evidence>
<evidence type="ECO:0000256" key="6">
    <source>
        <dbReference type="HAMAP-Rule" id="MF_01216"/>
    </source>
</evidence>
<dbReference type="InterPro" id="IPR029039">
    <property type="entry name" value="Flavoprotein-like_sf"/>
</dbReference>
<dbReference type="EMBL" id="POUA01000207">
    <property type="protein sequence ID" value="PZG39038.1"/>
    <property type="molecule type" value="Genomic_DNA"/>
</dbReference>
<gene>
    <name evidence="6" type="primary">azoR</name>
    <name evidence="8" type="ORF">C1I98_23725</name>
</gene>
<dbReference type="HAMAP" id="MF_01216">
    <property type="entry name" value="Azoreductase_type1"/>
    <property type="match status" value="1"/>
</dbReference>
<keyword evidence="9" id="KW-1185">Reference proteome</keyword>
<comment type="catalytic activity">
    <reaction evidence="6">
        <text>2 a quinone + NADH + H(+) = 2 a 1,4-benzosemiquinone + NAD(+)</text>
        <dbReference type="Rhea" id="RHEA:65952"/>
        <dbReference type="ChEBI" id="CHEBI:15378"/>
        <dbReference type="ChEBI" id="CHEBI:57540"/>
        <dbReference type="ChEBI" id="CHEBI:57945"/>
        <dbReference type="ChEBI" id="CHEBI:132124"/>
        <dbReference type="ChEBI" id="CHEBI:134225"/>
    </reaction>
</comment>
<dbReference type="RefSeq" id="WP_111169640.1">
    <property type="nucleotide sequence ID" value="NZ_POUA01000207.1"/>
</dbReference>
<keyword evidence="4 6" id="KW-0520">NAD</keyword>
<dbReference type="PANTHER" id="PTHR43741:SF4">
    <property type="entry name" value="FMN-DEPENDENT NADH:QUINONE OXIDOREDUCTASE"/>
    <property type="match status" value="1"/>
</dbReference>
<comment type="cofactor">
    <cofactor evidence="6">
        <name>FMN</name>
        <dbReference type="ChEBI" id="CHEBI:58210"/>
    </cofactor>
    <text evidence="6">Binds 1 FMN per subunit.</text>
</comment>
<evidence type="ECO:0000256" key="3">
    <source>
        <dbReference type="ARBA" id="ARBA00023002"/>
    </source>
</evidence>
<dbReference type="Pfam" id="PF02525">
    <property type="entry name" value="Flavodoxin_2"/>
    <property type="match status" value="1"/>
</dbReference>
<comment type="similarity">
    <text evidence="6">Belongs to the azoreductase type 1 family.</text>
</comment>
<reference evidence="8 9" key="1">
    <citation type="submission" date="2018-01" db="EMBL/GenBank/DDBJ databases">
        <title>Draft genome sequence of Sphaerisporangium sp. 7K107.</title>
        <authorList>
            <person name="Sahin N."/>
            <person name="Saygin H."/>
            <person name="Ay H."/>
        </authorList>
    </citation>
    <scope>NUCLEOTIDE SEQUENCE [LARGE SCALE GENOMIC DNA]</scope>
    <source>
        <strain evidence="8 9">7K107</strain>
    </source>
</reference>
<comment type="function">
    <text evidence="6">Quinone reductase that provides resistance to thiol-specific stress caused by electrophilic quinones.</text>
</comment>
<proteinExistence type="inferred from homology"/>
<protein>
    <recommendedName>
        <fullName evidence="6">FMN dependent NADH:quinone oxidoreductase</fullName>
        <ecNumber evidence="6">1.6.5.-</ecNumber>
    </recommendedName>
    <alternativeName>
        <fullName evidence="6">Azo-dye reductase</fullName>
    </alternativeName>
    <alternativeName>
        <fullName evidence="6">FMN-dependent NADH-azo compound oxidoreductase</fullName>
    </alternativeName>
    <alternativeName>
        <fullName evidence="6">FMN-dependent NADH-azoreductase</fullName>
        <ecNumber evidence="6">1.7.1.17</ecNumber>
    </alternativeName>
</protein>
<dbReference type="GO" id="GO:0016655">
    <property type="term" value="F:oxidoreductase activity, acting on NAD(P)H, quinone or similar compound as acceptor"/>
    <property type="evidence" value="ECO:0007669"/>
    <property type="project" value="InterPro"/>
</dbReference>
<feature type="binding site" evidence="6">
    <location>
        <position position="10"/>
    </location>
    <ligand>
        <name>FMN</name>
        <dbReference type="ChEBI" id="CHEBI:58210"/>
    </ligand>
</feature>
<dbReference type="InterPro" id="IPR050104">
    <property type="entry name" value="FMN-dep_NADH:Q_OxRdtase_AzoR1"/>
</dbReference>
<evidence type="ECO:0000256" key="4">
    <source>
        <dbReference type="ARBA" id="ARBA00023027"/>
    </source>
</evidence>
<sequence>MTTLLHLDASARRRSLSRRLGQTFAEAWRAAHPDGGYVYRDLHERPVPPPGEAWTELCDHVLEHGITDIDRLKEAVRGPAGAAAWAIVEPLLTELVNADVVLIATPMYNYSVPATLKAWIDQVTFPRMSLAGRRFVIATARGGAYGPGTPKEPYDHQERYLRDFLAGHLAVRDTVFVNTELTNARVDPALAHLRAEHEESYAAALRAARALGGEH</sequence>
<accession>A0A2W2GP68</accession>
<comment type="subunit">
    <text evidence="6">Homodimer.</text>
</comment>
<dbReference type="EC" id="1.7.1.17" evidence="6"/>
<dbReference type="InterPro" id="IPR023048">
    <property type="entry name" value="NADH:quinone_OxRdtase_FMN_depd"/>
</dbReference>
<evidence type="ECO:0000256" key="5">
    <source>
        <dbReference type="ARBA" id="ARBA00048542"/>
    </source>
</evidence>
<name>A0A2W2GP68_9ACTN</name>
<evidence type="ECO:0000313" key="8">
    <source>
        <dbReference type="EMBL" id="PZG39038.1"/>
    </source>
</evidence>
<comment type="function">
    <text evidence="6">Also exhibits azoreductase activity. Catalyzes the reductive cleavage of the azo bond in aromatic azo compounds to the corresponding amines.</text>
</comment>